<gene>
    <name evidence="1" type="ORF">MNQ99_15055</name>
</gene>
<dbReference type="Proteomes" id="UP000829069">
    <property type="component" value="Chromosome"/>
</dbReference>
<proteinExistence type="predicted"/>
<reference evidence="1 2" key="1">
    <citation type="submission" date="2022-03" db="EMBL/GenBank/DDBJ databases">
        <title>Isotopic signatures of nitrous oxide derived from detoxification processes.</title>
        <authorList>
            <person name="Behrendt U."/>
            <person name="Buchen C."/>
            <person name="Well R."/>
            <person name="Ulrich A."/>
            <person name="Rohe L."/>
            <person name="Kolb S."/>
            <person name="Schloter M."/>
            <person name="Horn M.A."/>
            <person name="Augustin J."/>
        </authorList>
    </citation>
    <scope>NUCLEOTIDE SEQUENCE [LARGE SCALE GENOMIC DNA]</scope>
    <source>
        <strain evidence="1 2">S4-C24</strain>
    </source>
</reference>
<name>A0ABY3WA91_9MICC</name>
<protein>
    <submittedName>
        <fullName evidence="1">Uncharacterized protein</fullName>
    </submittedName>
</protein>
<sequence length="118" mass="13164">MANYPNRANDEPQTRTEPCSWFGPGHNVHWIQARKALHDDVGVPVAVHLEAEGTVRLDDAGQERCYWHHDTAGLAEALALPCGDITWYARFSVLTIETIVDRRLFNLGPVGKAVECRA</sequence>
<organism evidence="1 2">
    <name type="scientific">Arthrobacter sulfonylureivorans</name>
    <dbReference type="NCBI Taxonomy" id="2486855"/>
    <lineage>
        <taxon>Bacteria</taxon>
        <taxon>Bacillati</taxon>
        <taxon>Actinomycetota</taxon>
        <taxon>Actinomycetes</taxon>
        <taxon>Micrococcales</taxon>
        <taxon>Micrococcaceae</taxon>
        <taxon>Arthrobacter</taxon>
    </lineage>
</organism>
<dbReference type="RefSeq" id="WP_241913509.1">
    <property type="nucleotide sequence ID" value="NZ_CP093326.1"/>
</dbReference>
<evidence type="ECO:0000313" key="1">
    <source>
        <dbReference type="EMBL" id="UNK45242.1"/>
    </source>
</evidence>
<dbReference type="EMBL" id="CP093326">
    <property type="protein sequence ID" value="UNK45242.1"/>
    <property type="molecule type" value="Genomic_DNA"/>
</dbReference>
<accession>A0ABY3WA91</accession>
<keyword evidence="2" id="KW-1185">Reference proteome</keyword>
<evidence type="ECO:0000313" key="2">
    <source>
        <dbReference type="Proteomes" id="UP000829069"/>
    </source>
</evidence>